<gene>
    <name evidence="2" type="ORF">E0I61_04245</name>
</gene>
<evidence type="ECO:0008006" key="4">
    <source>
        <dbReference type="Google" id="ProtNLM"/>
    </source>
</evidence>
<keyword evidence="3" id="KW-1185">Reference proteome</keyword>
<keyword evidence="1" id="KW-0812">Transmembrane</keyword>
<organism evidence="2 3">
    <name type="scientific">Flavobacterium ranwuense</name>
    <dbReference type="NCBI Taxonomy" id="2541725"/>
    <lineage>
        <taxon>Bacteria</taxon>
        <taxon>Pseudomonadati</taxon>
        <taxon>Bacteroidota</taxon>
        <taxon>Flavobacteriia</taxon>
        <taxon>Flavobacteriales</taxon>
        <taxon>Flavobacteriaceae</taxon>
        <taxon>Flavobacterium</taxon>
    </lineage>
</organism>
<keyword evidence="1" id="KW-0472">Membrane</keyword>
<evidence type="ECO:0000313" key="3">
    <source>
        <dbReference type="Proteomes" id="UP000294685"/>
    </source>
</evidence>
<evidence type="ECO:0000256" key="1">
    <source>
        <dbReference type="SAM" id="Phobius"/>
    </source>
</evidence>
<name>A0ABY2DZA8_9FLAO</name>
<dbReference type="Gene3D" id="3.20.80.10">
    <property type="entry name" value="Regulatory factor, effector binding domain"/>
    <property type="match status" value="1"/>
</dbReference>
<feature type="transmembrane region" description="Helical" evidence="1">
    <location>
        <begin position="7"/>
        <end position="25"/>
    </location>
</feature>
<sequence>MTVKKKIIIGFSAFLALLLVWYLFIKETDYCISFKVKTATGTVFQGIQEWTAAQLLKDKEHYVILEKRNFDFIKQEMKKGNVQMEYTWSIKSTNDSVTTVSVGIKDLNCSLYNKLTVPFFNTEFKQEQIRKITDFKQGLSDHLKNFKVKIDGKGSSEETFVAYINLKSVLQEKAQHMIANDASITGFLLKNKIEIIGKPYVEITKWDLDKETIDFNYCFPIDKNTKVIENEVVKFKKLSAIKGLKATYYGNFRTSDRAWFALLDYAKKKDYKLENKPLEHFLSNPFNGGEELQWETKIIIPFASE</sequence>
<comment type="caution">
    <text evidence="2">The sequence shown here is derived from an EMBL/GenBank/DDBJ whole genome shotgun (WGS) entry which is preliminary data.</text>
</comment>
<proteinExistence type="predicted"/>
<dbReference type="EMBL" id="SMLH01000001">
    <property type="protein sequence ID" value="TDE31921.1"/>
    <property type="molecule type" value="Genomic_DNA"/>
</dbReference>
<dbReference type="Proteomes" id="UP000294685">
    <property type="component" value="Unassembled WGS sequence"/>
</dbReference>
<dbReference type="RefSeq" id="WP_132069605.1">
    <property type="nucleotide sequence ID" value="NZ_SMLH01000001.1"/>
</dbReference>
<reference evidence="2 3" key="1">
    <citation type="submission" date="2019-03" db="EMBL/GenBank/DDBJ databases">
        <title>Novel species of Flavobacterium.</title>
        <authorList>
            <person name="Liu Q."/>
            <person name="Xin Y.-H."/>
        </authorList>
    </citation>
    <scope>NUCLEOTIDE SEQUENCE [LARGE SCALE GENOMIC DNA]</scope>
    <source>
        <strain evidence="2 3">LB2P22</strain>
    </source>
</reference>
<protein>
    <recommendedName>
        <fullName evidence="4">Effector-binding domain-containing protein</fullName>
    </recommendedName>
</protein>
<evidence type="ECO:0000313" key="2">
    <source>
        <dbReference type="EMBL" id="TDE31921.1"/>
    </source>
</evidence>
<accession>A0ABY2DZA8</accession>
<dbReference type="InterPro" id="IPR011256">
    <property type="entry name" value="Reg_factor_effector_dom_sf"/>
</dbReference>
<keyword evidence="1" id="KW-1133">Transmembrane helix</keyword>